<sequence>MAEKKTYDRTRTERSQRLGDEIKAAGGAAFPVRFRTAEELQKLQDLIEWGYGANRNDVLRRLVEEKHTALMKKAGKAR</sequence>
<comment type="caution">
    <text evidence="1">The sequence shown here is derived from an EMBL/GenBank/DDBJ whole genome shotgun (WGS) entry which is preliminary data.</text>
</comment>
<dbReference type="RefSeq" id="WP_200596593.1">
    <property type="nucleotide sequence ID" value="NZ_JAEPBG010000015.1"/>
</dbReference>
<gene>
    <name evidence="1" type="ORF">JJB74_25040</name>
</gene>
<keyword evidence="2" id="KW-1185">Reference proteome</keyword>
<dbReference type="AlphaFoldDB" id="A0A934SZ05"/>
<dbReference type="EMBL" id="JAEPBG010000015">
    <property type="protein sequence ID" value="MBK4737900.1"/>
    <property type="molecule type" value="Genomic_DNA"/>
</dbReference>
<accession>A0A934SZ05</accession>
<name>A0A934SZ05_9BURK</name>
<proteinExistence type="predicted"/>
<protein>
    <submittedName>
        <fullName evidence="1">Uncharacterized protein</fullName>
    </submittedName>
</protein>
<evidence type="ECO:0000313" key="2">
    <source>
        <dbReference type="Proteomes" id="UP000622890"/>
    </source>
</evidence>
<dbReference type="Proteomes" id="UP000622890">
    <property type="component" value="Unassembled WGS sequence"/>
</dbReference>
<reference evidence="1" key="1">
    <citation type="submission" date="2021-01" db="EMBL/GenBank/DDBJ databases">
        <title>Genome sequence of strain Noviherbaspirillum sp. DKR-6.</title>
        <authorList>
            <person name="Chaudhary D.K."/>
        </authorList>
    </citation>
    <scope>NUCLEOTIDE SEQUENCE</scope>
    <source>
        <strain evidence="1">DKR-6</strain>
    </source>
</reference>
<evidence type="ECO:0000313" key="1">
    <source>
        <dbReference type="EMBL" id="MBK4737900.1"/>
    </source>
</evidence>
<organism evidence="1 2">
    <name type="scientific">Noviherbaspirillum pedocola</name>
    <dbReference type="NCBI Taxonomy" id="2801341"/>
    <lineage>
        <taxon>Bacteria</taxon>
        <taxon>Pseudomonadati</taxon>
        <taxon>Pseudomonadota</taxon>
        <taxon>Betaproteobacteria</taxon>
        <taxon>Burkholderiales</taxon>
        <taxon>Oxalobacteraceae</taxon>
        <taxon>Noviherbaspirillum</taxon>
    </lineage>
</organism>